<keyword evidence="1" id="KW-0472">Membrane</keyword>
<dbReference type="EMBL" id="JN885999">
    <property type="protein sequence ID" value="AEX63082.1"/>
    <property type="molecule type" value="Genomic_DNA"/>
</dbReference>
<reference evidence="2" key="1">
    <citation type="submission" date="2011-10" db="EMBL/GenBank/DDBJ databases">
        <title>Provirophages and transpovirons: unique mobilome of giant viruses.</title>
        <authorList>
            <person name="Desnues C."/>
            <person name="LaScola B."/>
            <person name="Yutin N."/>
            <person name="Fournous G."/>
            <person name="Koonin E."/>
            <person name="Raoult D."/>
        </authorList>
    </citation>
    <scope>NUCLEOTIDE SEQUENCE</scope>
    <source>
        <strain evidence="2">Mv13-mv</strain>
    </source>
</reference>
<name>H2EF17_9VIRU</name>
<keyword evidence="1" id="KW-0812">Transmembrane</keyword>
<evidence type="ECO:0000313" key="2">
    <source>
        <dbReference type="EMBL" id="AEX63082.1"/>
    </source>
</evidence>
<evidence type="ECO:0000256" key="1">
    <source>
        <dbReference type="SAM" id="Phobius"/>
    </source>
</evidence>
<sequence length="119" mass="14400">MAIKKFNNNVLYHQFYIMKLIYIVIFLIVVSILFIIIFGSKKFPFYSFYATRKNQFEKKQWIRLLDILILGPFALWLGYKLQTDNCKSWSIIPYLLYIYAFGTIVYNFSNYYQNLKNTI</sequence>
<gene>
    <name evidence="2" type="ORF">mv_R880</name>
</gene>
<proteinExistence type="predicted"/>
<feature type="transmembrane region" description="Helical" evidence="1">
    <location>
        <begin position="61"/>
        <end position="79"/>
    </location>
</feature>
<feature type="transmembrane region" description="Helical" evidence="1">
    <location>
        <begin position="91"/>
        <end position="109"/>
    </location>
</feature>
<organism evidence="2">
    <name type="scientific">Moumouvirus sp. 'Monve'</name>
    <dbReference type="NCBI Taxonomy" id="1128131"/>
    <lineage>
        <taxon>Viruses</taxon>
        <taxon>Varidnaviria</taxon>
        <taxon>Bamfordvirae</taxon>
        <taxon>Nucleocytoviricota</taxon>
        <taxon>Megaviricetes</taxon>
        <taxon>Imitervirales</taxon>
        <taxon>Mimiviridae</taxon>
        <taxon>Megamimivirinae</taxon>
        <taxon>Moumouvirus</taxon>
    </lineage>
</organism>
<protein>
    <submittedName>
        <fullName evidence="2">Uncharacterized protein</fullName>
    </submittedName>
</protein>
<feature type="transmembrane region" description="Helical" evidence="1">
    <location>
        <begin position="20"/>
        <end position="40"/>
    </location>
</feature>
<keyword evidence="1" id="KW-1133">Transmembrane helix</keyword>
<accession>H2EF17</accession>